<dbReference type="GO" id="GO:0003682">
    <property type="term" value="F:chromatin binding"/>
    <property type="evidence" value="ECO:0007669"/>
    <property type="project" value="TreeGrafter"/>
</dbReference>
<dbReference type="InterPro" id="IPR022188">
    <property type="entry name" value="TASOR_DUF3715"/>
</dbReference>
<protein>
    <recommendedName>
        <fullName evidence="2">TASOR pseudo-PARP domain-containing protein</fullName>
    </recommendedName>
</protein>
<sequence>MGDGLAPKEAAAARPRRESYAGAPNQDEVLFVRTLRENLQGAPERVARGNARVSGRRVSAPPQVVHQRHMPVGTQKFHIPRKTKEKLVKRRNQEGAPGSAPPKGEDEVVFVRAYQENLHKRLVRARAAVRTGWSPQVLHQRHVAKGIQMLRIPRKSKEMLALFQPLSCESREYEDILTVLTSGYLDSASAGSFSYSKPRLVHSETLEKEFVEKRKELKADGRTEKELEESYCFLLADSSKLQTLCEKGLSVGHSRITLLGNPQKGVYLSRCSDLLQVASFSPGATGEILIFKVIKGKVKSMYENVKNLLDPTPRFDSHLSKSISKVTSVLSYRAFELTQHYFYEYCFDELRQRPRQVCPYAVVSFQFKARDTALVSKPMAPLRYRTPSHRHSLYLYSET</sequence>
<organism evidence="3 4">
    <name type="scientific">Knipowitschia caucasica</name>
    <name type="common">Caucasian dwarf goby</name>
    <name type="synonym">Pomatoschistus caucasicus</name>
    <dbReference type="NCBI Taxonomy" id="637954"/>
    <lineage>
        <taxon>Eukaryota</taxon>
        <taxon>Metazoa</taxon>
        <taxon>Chordata</taxon>
        <taxon>Craniata</taxon>
        <taxon>Vertebrata</taxon>
        <taxon>Euteleostomi</taxon>
        <taxon>Actinopterygii</taxon>
        <taxon>Neopterygii</taxon>
        <taxon>Teleostei</taxon>
        <taxon>Neoteleostei</taxon>
        <taxon>Acanthomorphata</taxon>
        <taxon>Gobiaria</taxon>
        <taxon>Gobiiformes</taxon>
        <taxon>Gobioidei</taxon>
        <taxon>Gobiidae</taxon>
        <taxon>Gobiinae</taxon>
        <taxon>Knipowitschia</taxon>
    </lineage>
</organism>
<dbReference type="PANTHER" id="PTHR16207:SF1">
    <property type="entry name" value="PROTEIN TASOR"/>
    <property type="match status" value="1"/>
</dbReference>
<dbReference type="GO" id="GO:0000792">
    <property type="term" value="C:heterochromatin"/>
    <property type="evidence" value="ECO:0007669"/>
    <property type="project" value="TreeGrafter"/>
</dbReference>
<gene>
    <name evidence="3" type="ORF">KC01_LOCUS40333</name>
</gene>
<dbReference type="Proteomes" id="UP001497482">
    <property type="component" value="Chromosome 8"/>
</dbReference>
<reference evidence="3 4" key="1">
    <citation type="submission" date="2024-04" db="EMBL/GenBank/DDBJ databases">
        <authorList>
            <person name="Waldvogel A.-M."/>
            <person name="Schoenle A."/>
        </authorList>
    </citation>
    <scope>NUCLEOTIDE SEQUENCE [LARGE SCALE GENOMIC DNA]</scope>
</reference>
<dbReference type="EMBL" id="OZ035830">
    <property type="protein sequence ID" value="CAL1614275.1"/>
    <property type="molecule type" value="Genomic_DNA"/>
</dbReference>
<dbReference type="Pfam" id="PF12509">
    <property type="entry name" value="DUF3715"/>
    <property type="match status" value="1"/>
</dbReference>
<evidence type="ECO:0000259" key="2">
    <source>
        <dbReference type="Pfam" id="PF12509"/>
    </source>
</evidence>
<evidence type="ECO:0000313" key="4">
    <source>
        <dbReference type="Proteomes" id="UP001497482"/>
    </source>
</evidence>
<dbReference type="GO" id="GO:0045814">
    <property type="term" value="P:negative regulation of gene expression, epigenetic"/>
    <property type="evidence" value="ECO:0007669"/>
    <property type="project" value="InterPro"/>
</dbReference>
<dbReference type="PANTHER" id="PTHR16207">
    <property type="entry name" value="SET DOMAIN-CONTAINING PROTEIN"/>
    <property type="match status" value="1"/>
</dbReference>
<evidence type="ECO:0000256" key="1">
    <source>
        <dbReference type="SAM" id="MobiDB-lite"/>
    </source>
</evidence>
<feature type="region of interest" description="Disordered" evidence="1">
    <location>
        <begin position="82"/>
        <end position="104"/>
    </location>
</feature>
<feature type="domain" description="TASOR pseudo-PARP" evidence="2">
    <location>
        <begin position="216"/>
        <end position="359"/>
    </location>
</feature>
<dbReference type="Gene3D" id="3.90.228.10">
    <property type="match status" value="1"/>
</dbReference>
<name>A0AAV2MLR3_KNICA</name>
<proteinExistence type="predicted"/>
<evidence type="ECO:0000313" key="3">
    <source>
        <dbReference type="EMBL" id="CAL1614275.1"/>
    </source>
</evidence>
<keyword evidence="4" id="KW-1185">Reference proteome</keyword>
<dbReference type="InterPro" id="IPR046432">
    <property type="entry name" value="TASOR"/>
</dbReference>
<dbReference type="GO" id="GO:0097355">
    <property type="term" value="P:protein localization to heterochromatin"/>
    <property type="evidence" value="ECO:0007669"/>
    <property type="project" value="TreeGrafter"/>
</dbReference>
<accession>A0AAV2MLR3</accession>
<dbReference type="GO" id="GO:0005654">
    <property type="term" value="C:nucleoplasm"/>
    <property type="evidence" value="ECO:0007669"/>
    <property type="project" value="TreeGrafter"/>
</dbReference>
<feature type="region of interest" description="Disordered" evidence="1">
    <location>
        <begin position="1"/>
        <end position="26"/>
    </location>
</feature>
<dbReference type="AlphaFoldDB" id="A0AAV2MLR3"/>